<keyword evidence="1" id="KW-0596">Phosphopantetheine</keyword>
<dbReference type="Gene3D" id="3.40.50.12780">
    <property type="entry name" value="N-terminal domain of ligase-like"/>
    <property type="match status" value="1"/>
</dbReference>
<name>A0ABP5F9V3_9ACTN</name>
<dbReference type="SMART" id="SM00823">
    <property type="entry name" value="PKS_PP"/>
    <property type="match status" value="1"/>
</dbReference>
<evidence type="ECO:0000259" key="6">
    <source>
        <dbReference type="PROSITE" id="PS50075"/>
    </source>
</evidence>
<feature type="transmembrane region" description="Helical" evidence="5">
    <location>
        <begin position="1082"/>
        <end position="1103"/>
    </location>
</feature>
<proteinExistence type="predicted"/>
<dbReference type="InterPro" id="IPR009081">
    <property type="entry name" value="PP-bd_ACP"/>
</dbReference>
<feature type="transmembrane region" description="Helical" evidence="5">
    <location>
        <begin position="613"/>
        <end position="635"/>
    </location>
</feature>
<feature type="transmembrane region" description="Helical" evidence="5">
    <location>
        <begin position="1115"/>
        <end position="1140"/>
    </location>
</feature>
<dbReference type="InterPro" id="IPR036736">
    <property type="entry name" value="ACP-like_sf"/>
</dbReference>
<sequence>MDEPVSGPGAPAVYDASASAPAPRTLIDILHATAGTHPDATALDDGRRALDYTALLAEAGAFAARLAKEGVGAGDRVGVRVPSGTVDLYIAILGALTAGAAYVPVDADDPDERARLVFGEAAVRVVVGEGLRITPQAESAPSGAEAPATTPPTRLPTTADDAWIIFTSGSTGKPKGVAVTHRNAAAFVDAEAGLFLRPAPIGTADRVLAGLSVAFDASCEEMWLAWRNGACLVPAPRALVRSGVDLGPWLVENGITVVSTVPTLASLWPAEALADVRLLIFGGEACPPELAERLAVPGREVWNTYGPTEATVVASAAPLTGQGPVRIGLPLDGWELVVVDESEEPVAMGASGQLVIGGVGLARYLDPEKDAEKYAPLKSMEWDRAYRSGDLVRADPEGLVFLGRADEQVKLGGRRIELGEVDAALQALPGVQGAAAAVKKTPGGAEVLVGYLLPSAADFDPHAARALLAEQLPAALVPRLAVVDTLPLRTSGKVDRNALPWPLPGVEEPAEAAELTVAEDWLAERWATLLGERPNHPDTDFFDSGGSSLVAAKFVSVLRSRYPTVTVRDVYDHPTLGELAARLLTLAPEETDEVAESVPDVPPVPRGAQIAQMLLMVPLATLGVIRWLTLLAVVGNLVDVPWVPTVSWWWVLASFVLFVTPPGRIVITAGGALLLLRGLRPGDYPRGGSVHLRLWAAEQLAARIGVLTAATGPWNALYARALGARLSPDVDLHSPPPITGMLRMGAGSSVEPEVDLTGYWIDGGRVRIGELRIGAGASVGARSALLPGARIGERARIAPGSAVAGIVPVGQEWAGSPAVRLRKAERAPGPARRSRLWTWIYGLTAVGLAVFPLIAAVPALTVVALFLGGTTTVWEGFGYALLALVPAAPLFVFCYALLTLVCVRALSVGMTAGDHPLHSRRAWQTWCTLQLMGMARIWLYPLYASILTPTWLRLLGMRVGRGVEMSTVLAVPAMTTVNDGAFLADDTMIAPYEMAGGWLRVGQSRIGKRVFVGNSGMVAPGRKLPKESLVGVLSAAPQKAKRGKSYLGMPPERLRRPGQEVDDALTYNPPRKLMAARAAIELLRLLPAMITAGLAVAVVALLADVTHRWGAPWAVLLGGVVFLAAGVAAAAISVAAKWLLVGRIRVSEQPLWSSFVWRNELADNFVELIAAPWFADPWLGTAPLNAWHRAMGSKIGRGVWCETYWLPEADLIVLADAATVNRGCVVQTHLFHDRVMSMDTVTLEPGATLGPQGVILPAASIGAQATVGPASLVMRGEGVPARTRWQGNPIAPWPEQA</sequence>
<evidence type="ECO:0000313" key="8">
    <source>
        <dbReference type="Proteomes" id="UP001500751"/>
    </source>
</evidence>
<keyword evidence="3" id="KW-0808">Transferase</keyword>
<dbReference type="Pfam" id="PF00550">
    <property type="entry name" value="PP-binding"/>
    <property type="match status" value="1"/>
</dbReference>
<dbReference type="PROSITE" id="PS50075">
    <property type="entry name" value="CARRIER"/>
    <property type="match status" value="1"/>
</dbReference>
<dbReference type="Proteomes" id="UP001500751">
    <property type="component" value="Unassembled WGS sequence"/>
</dbReference>
<dbReference type="InterPro" id="IPR011004">
    <property type="entry name" value="Trimer_LpxA-like_sf"/>
</dbReference>
<accession>A0ABP5F9V3</accession>
<dbReference type="PROSITE" id="PS00101">
    <property type="entry name" value="HEXAPEP_TRANSFERASES"/>
    <property type="match status" value="1"/>
</dbReference>
<dbReference type="PANTHER" id="PTHR45527">
    <property type="entry name" value="NONRIBOSOMAL PEPTIDE SYNTHETASE"/>
    <property type="match status" value="1"/>
</dbReference>
<dbReference type="InterPro" id="IPR042099">
    <property type="entry name" value="ANL_N_sf"/>
</dbReference>
<comment type="caution">
    <text evidence="7">The sequence shown here is derived from an EMBL/GenBank/DDBJ whole genome shotgun (WGS) entry which is preliminary data.</text>
</comment>
<dbReference type="SUPFAM" id="SSF47336">
    <property type="entry name" value="ACP-like"/>
    <property type="match status" value="1"/>
</dbReference>
<dbReference type="PROSITE" id="PS00455">
    <property type="entry name" value="AMP_BINDING"/>
    <property type="match status" value="1"/>
</dbReference>
<dbReference type="RefSeq" id="WP_344665130.1">
    <property type="nucleotide sequence ID" value="NZ_BAAAQN010000008.1"/>
</dbReference>
<keyword evidence="5" id="KW-0812">Transmembrane</keyword>
<keyword evidence="4" id="KW-0677">Repeat</keyword>
<dbReference type="InterPro" id="IPR010071">
    <property type="entry name" value="AA_adenyl_dom"/>
</dbReference>
<dbReference type="SUPFAM" id="SSF56801">
    <property type="entry name" value="Acetyl-CoA synthetase-like"/>
    <property type="match status" value="1"/>
</dbReference>
<feature type="transmembrane region" description="Helical" evidence="5">
    <location>
        <begin position="647"/>
        <end position="676"/>
    </location>
</feature>
<dbReference type="Gene3D" id="2.160.10.10">
    <property type="entry name" value="Hexapeptide repeat proteins"/>
    <property type="match status" value="2"/>
</dbReference>
<feature type="transmembrane region" description="Helical" evidence="5">
    <location>
        <begin position="879"/>
        <end position="903"/>
    </location>
</feature>
<dbReference type="PANTHER" id="PTHR45527:SF1">
    <property type="entry name" value="FATTY ACID SYNTHASE"/>
    <property type="match status" value="1"/>
</dbReference>
<dbReference type="EMBL" id="BAAAQN010000008">
    <property type="protein sequence ID" value="GAA2021899.1"/>
    <property type="molecule type" value="Genomic_DNA"/>
</dbReference>
<dbReference type="InterPro" id="IPR045851">
    <property type="entry name" value="AMP-bd_C_sf"/>
</dbReference>
<dbReference type="Gene3D" id="3.30.300.30">
    <property type="match status" value="1"/>
</dbReference>
<dbReference type="Gene3D" id="1.10.1200.10">
    <property type="entry name" value="ACP-like"/>
    <property type="match status" value="1"/>
</dbReference>
<feature type="transmembrane region" description="Helical" evidence="5">
    <location>
        <begin position="836"/>
        <end position="867"/>
    </location>
</feature>
<evidence type="ECO:0000313" key="7">
    <source>
        <dbReference type="EMBL" id="GAA2021899.1"/>
    </source>
</evidence>
<feature type="domain" description="Carrier" evidence="6">
    <location>
        <begin position="513"/>
        <end position="587"/>
    </location>
</feature>
<dbReference type="InterPro" id="IPR020806">
    <property type="entry name" value="PKS_PP-bd"/>
</dbReference>
<dbReference type="InterPro" id="IPR012728">
    <property type="entry name" value="Pls/PosA_C"/>
</dbReference>
<gene>
    <name evidence="7" type="ORF">GCM10009839_18830</name>
</gene>
<keyword evidence="2" id="KW-0597">Phosphoprotein</keyword>
<reference evidence="8" key="1">
    <citation type="journal article" date="2019" name="Int. J. Syst. Evol. Microbiol.">
        <title>The Global Catalogue of Microorganisms (GCM) 10K type strain sequencing project: providing services to taxonomists for standard genome sequencing and annotation.</title>
        <authorList>
            <consortium name="The Broad Institute Genomics Platform"/>
            <consortium name="The Broad Institute Genome Sequencing Center for Infectious Disease"/>
            <person name="Wu L."/>
            <person name="Ma J."/>
        </authorList>
    </citation>
    <scope>NUCLEOTIDE SEQUENCE [LARGE SCALE GENOMIC DNA]</scope>
    <source>
        <strain evidence="8">JCM 16014</strain>
    </source>
</reference>
<dbReference type="NCBIfam" id="TIGR02353">
    <property type="entry name" value="NRPS_term_dom"/>
    <property type="match status" value="1"/>
</dbReference>
<dbReference type="InterPro" id="IPR000873">
    <property type="entry name" value="AMP-dep_synth/lig_dom"/>
</dbReference>
<dbReference type="CDD" id="cd05930">
    <property type="entry name" value="A_NRPS"/>
    <property type="match status" value="1"/>
</dbReference>
<keyword evidence="8" id="KW-1185">Reference proteome</keyword>
<dbReference type="SUPFAM" id="SSF51161">
    <property type="entry name" value="Trimeric LpxA-like enzymes"/>
    <property type="match status" value="3"/>
</dbReference>
<keyword evidence="5" id="KW-1133">Transmembrane helix</keyword>
<dbReference type="InterPro" id="IPR020845">
    <property type="entry name" value="AMP-binding_CS"/>
</dbReference>
<evidence type="ECO:0000256" key="1">
    <source>
        <dbReference type="ARBA" id="ARBA00022450"/>
    </source>
</evidence>
<dbReference type="NCBIfam" id="TIGR01733">
    <property type="entry name" value="AA-adenyl-dom"/>
    <property type="match status" value="1"/>
</dbReference>
<evidence type="ECO:0000256" key="5">
    <source>
        <dbReference type="SAM" id="Phobius"/>
    </source>
</evidence>
<keyword evidence="5" id="KW-0472">Membrane</keyword>
<protein>
    <submittedName>
        <fullName evidence="7">Non-ribosomal peptide synthetase</fullName>
    </submittedName>
</protein>
<evidence type="ECO:0000256" key="3">
    <source>
        <dbReference type="ARBA" id="ARBA00022679"/>
    </source>
</evidence>
<dbReference type="Pfam" id="PF00501">
    <property type="entry name" value="AMP-binding"/>
    <property type="match status" value="1"/>
</dbReference>
<evidence type="ECO:0000256" key="4">
    <source>
        <dbReference type="ARBA" id="ARBA00022737"/>
    </source>
</evidence>
<dbReference type="InterPro" id="IPR018357">
    <property type="entry name" value="Hexapep_transf_CS"/>
</dbReference>
<evidence type="ECO:0000256" key="2">
    <source>
        <dbReference type="ARBA" id="ARBA00022553"/>
    </source>
</evidence>
<organism evidence="7 8">
    <name type="scientific">Catenulispora yoronensis</name>
    <dbReference type="NCBI Taxonomy" id="450799"/>
    <lineage>
        <taxon>Bacteria</taxon>
        <taxon>Bacillati</taxon>
        <taxon>Actinomycetota</taxon>
        <taxon>Actinomycetes</taxon>
        <taxon>Catenulisporales</taxon>
        <taxon>Catenulisporaceae</taxon>
        <taxon>Catenulispora</taxon>
    </lineage>
</organism>